<dbReference type="RefSeq" id="WP_022552077.1">
    <property type="nucleotide sequence ID" value="NZ_LK391965.1"/>
</dbReference>
<feature type="binding site" evidence="4">
    <location>
        <position position="82"/>
    </location>
    <ligand>
        <name>substrate</name>
    </ligand>
</feature>
<accession>A0AAV2VW15</accession>
<dbReference type="EMBL" id="CAOF01000156">
    <property type="protein sequence ID" value="CCO48815.1"/>
    <property type="molecule type" value="Genomic_DNA"/>
</dbReference>
<comment type="function">
    <text evidence="4">Removes the pyruvyl group from chorismate, with concomitant aromatization of the ring, to provide 4-hydroxybenzoate (4HB) for the ubiquinone pathway.</text>
</comment>
<dbReference type="InterPro" id="IPR028978">
    <property type="entry name" value="Chorismate_lyase_/UTRA_dom_sf"/>
</dbReference>
<comment type="caution">
    <text evidence="5">The sequence shown here is derived from an EMBL/GenBank/DDBJ whole genome shotgun (WGS) entry which is preliminary data.</text>
</comment>
<evidence type="ECO:0000313" key="6">
    <source>
        <dbReference type="Proteomes" id="UP000018211"/>
    </source>
</evidence>
<dbReference type="Gene3D" id="3.40.1410.10">
    <property type="entry name" value="Chorismate lyase-like"/>
    <property type="match status" value="1"/>
</dbReference>
<evidence type="ECO:0000256" key="3">
    <source>
        <dbReference type="ARBA" id="ARBA00023239"/>
    </source>
</evidence>
<dbReference type="PANTHER" id="PTHR38683:SF1">
    <property type="entry name" value="CHORISMATE PYRUVATE-LYASE"/>
    <property type="match status" value="1"/>
</dbReference>
<dbReference type="PANTHER" id="PTHR38683">
    <property type="entry name" value="CHORISMATE PYRUVATE-LYASE"/>
    <property type="match status" value="1"/>
</dbReference>
<evidence type="ECO:0000256" key="1">
    <source>
        <dbReference type="ARBA" id="ARBA00022490"/>
    </source>
</evidence>
<keyword evidence="2 4" id="KW-0831">Ubiquinone biosynthesis</keyword>
<dbReference type="SUPFAM" id="SSF64288">
    <property type="entry name" value="Chorismate lyase-like"/>
    <property type="match status" value="1"/>
</dbReference>
<dbReference type="GeneID" id="97542960"/>
<reference evidence="5 6" key="1">
    <citation type="journal article" date="2013" name="ISME J.">
        <title>Comparative genomics of pathogenic lineages of Vibrio nigripulchritudo identifies virulence-associated traits.</title>
        <authorList>
            <person name="Goudenege D."/>
            <person name="Labreuche Y."/>
            <person name="Krin E."/>
            <person name="Ansquer D."/>
            <person name="Mangenot S."/>
            <person name="Calteau A."/>
            <person name="Medigue C."/>
            <person name="Mazel D."/>
            <person name="Polz M.F."/>
            <person name="Le Roux F."/>
        </authorList>
    </citation>
    <scope>NUCLEOTIDE SEQUENCE [LARGE SCALE GENOMIC DNA]</scope>
    <source>
        <strain evidence="5 6">SOn1</strain>
    </source>
</reference>
<dbReference type="AlphaFoldDB" id="A0AAV2VW15"/>
<comment type="catalytic activity">
    <reaction evidence="4">
        <text>chorismate = 4-hydroxybenzoate + pyruvate</text>
        <dbReference type="Rhea" id="RHEA:16505"/>
        <dbReference type="ChEBI" id="CHEBI:15361"/>
        <dbReference type="ChEBI" id="CHEBI:17879"/>
        <dbReference type="ChEBI" id="CHEBI:29748"/>
        <dbReference type="EC" id="4.1.3.40"/>
    </reaction>
</comment>
<evidence type="ECO:0000256" key="2">
    <source>
        <dbReference type="ARBA" id="ARBA00022688"/>
    </source>
</evidence>
<dbReference type="EC" id="4.1.3.40" evidence="4"/>
<dbReference type="GO" id="GO:0006744">
    <property type="term" value="P:ubiquinone biosynthetic process"/>
    <property type="evidence" value="ECO:0007669"/>
    <property type="project" value="UniProtKB-UniRule"/>
</dbReference>
<dbReference type="GO" id="GO:0005829">
    <property type="term" value="C:cytosol"/>
    <property type="evidence" value="ECO:0007669"/>
    <property type="project" value="TreeGrafter"/>
</dbReference>
<comment type="similarity">
    <text evidence="4">Belongs to the UbiC family.</text>
</comment>
<comment type="subcellular location">
    <subcellularLocation>
        <location evidence="4">Cytoplasm</location>
    </subcellularLocation>
</comment>
<comment type="caution">
    <text evidence="4">Lacks conserved residue(s) required for the propagation of feature annotation.</text>
</comment>
<feature type="binding site" evidence="4">
    <location>
        <position position="165"/>
    </location>
    <ligand>
        <name>substrate</name>
    </ligand>
</feature>
<evidence type="ECO:0000256" key="4">
    <source>
        <dbReference type="HAMAP-Rule" id="MF_01632"/>
    </source>
</evidence>
<dbReference type="Proteomes" id="UP000018211">
    <property type="component" value="Unassembled WGS sequence"/>
</dbReference>
<name>A0AAV2VW15_9VIBR</name>
<evidence type="ECO:0000313" key="5">
    <source>
        <dbReference type="EMBL" id="CCO48815.1"/>
    </source>
</evidence>
<dbReference type="GO" id="GO:0008813">
    <property type="term" value="F:chorismate lyase activity"/>
    <property type="evidence" value="ECO:0007669"/>
    <property type="project" value="UniProtKB-UniRule"/>
</dbReference>
<keyword evidence="3 4" id="KW-0456">Lyase</keyword>
<proteinExistence type="inferred from homology"/>
<protein>
    <recommendedName>
        <fullName evidence="4">Probable chorismate pyruvate-lyase</fullName>
        <shortName evidence="4">CL</shortName>
        <shortName evidence="4">CPL</shortName>
        <ecNumber evidence="4">4.1.3.40</ecNumber>
    </recommendedName>
</protein>
<organism evidence="5 6">
    <name type="scientific">Vibrio nigripulchritudo SOn1</name>
    <dbReference type="NCBI Taxonomy" id="1238450"/>
    <lineage>
        <taxon>Bacteria</taxon>
        <taxon>Pseudomonadati</taxon>
        <taxon>Pseudomonadota</taxon>
        <taxon>Gammaproteobacteria</taxon>
        <taxon>Vibrionales</taxon>
        <taxon>Vibrionaceae</taxon>
        <taxon>Vibrio</taxon>
    </lineage>
</organism>
<feature type="binding site" evidence="4">
    <location>
        <position position="120"/>
    </location>
    <ligand>
        <name>substrate</name>
    </ligand>
</feature>
<comment type="pathway">
    <text evidence="4">Cofactor biosynthesis; ubiquinone biosynthesis.</text>
</comment>
<sequence>MDELKSLYLTALKSVTWQKPEHFSFRDEHSKQWLLESGSLSRLLAERCNKLDVDLLNNSTIDTDHLTGDELQRLPAESCLLREVVLSGDSTPWVIGRTLIPTSSLEGQQSDLARQGTIPLGLTVFSAENVHRDGLELGWAKLPNGELMARRSTLWMNHKPMLVAELFLPDAPIYTKEKV</sequence>
<keyword evidence="4" id="KW-0670">Pyruvate</keyword>
<keyword evidence="1 4" id="KW-0963">Cytoplasm</keyword>
<gene>
    <name evidence="4" type="primary">ubiC</name>
    <name evidence="5" type="ORF">VIBNISOn1_620014</name>
</gene>
<dbReference type="GO" id="GO:0042866">
    <property type="term" value="P:pyruvate biosynthetic process"/>
    <property type="evidence" value="ECO:0007669"/>
    <property type="project" value="UniProtKB-UniRule"/>
</dbReference>
<dbReference type="HAMAP" id="MF_01632">
    <property type="entry name" value="UbiC"/>
    <property type="match status" value="1"/>
</dbReference>
<dbReference type="InterPro" id="IPR007440">
    <property type="entry name" value="Chorismate--pyruvate_lyase"/>
</dbReference>
<dbReference type="Pfam" id="PF04345">
    <property type="entry name" value="Chor_lyase"/>
    <property type="match status" value="1"/>
</dbReference>